<evidence type="ECO:0000259" key="8">
    <source>
        <dbReference type="Pfam" id="PF00999"/>
    </source>
</evidence>
<dbReference type="InterPro" id="IPR050794">
    <property type="entry name" value="CPA2_transporter"/>
</dbReference>
<dbReference type="InterPro" id="IPR006153">
    <property type="entry name" value="Cation/H_exchanger_TM"/>
</dbReference>
<accession>A0A940WM30</accession>
<dbReference type="RefSeq" id="WP_210157119.1">
    <property type="nucleotide sequence ID" value="NZ_JAFCNB010000009.1"/>
</dbReference>
<evidence type="ECO:0000313" key="9">
    <source>
        <dbReference type="EMBL" id="MBP2705862.1"/>
    </source>
</evidence>
<dbReference type="PANTHER" id="PTHR32468:SF0">
    <property type="entry name" value="K(+)_H(+) ANTIPORTER 1"/>
    <property type="match status" value="1"/>
</dbReference>
<feature type="transmembrane region" description="Helical" evidence="7">
    <location>
        <begin position="124"/>
        <end position="147"/>
    </location>
</feature>
<keyword evidence="5" id="KW-0406">Ion transport</keyword>
<feature type="transmembrane region" description="Helical" evidence="7">
    <location>
        <begin position="256"/>
        <end position="277"/>
    </location>
</feature>
<comment type="subcellular location">
    <subcellularLocation>
        <location evidence="1">Membrane</location>
        <topology evidence="1">Multi-pass membrane protein</topology>
    </subcellularLocation>
</comment>
<reference evidence="9" key="1">
    <citation type="submission" date="2021-02" db="EMBL/GenBank/DDBJ databases">
        <title>Draft genome sequence of Microbispora sp. RL4-1S isolated from rice leaves in Thailand.</title>
        <authorList>
            <person name="Muangham S."/>
            <person name="Duangmal K."/>
        </authorList>
    </citation>
    <scope>NUCLEOTIDE SEQUENCE</scope>
    <source>
        <strain evidence="9">RL4-1S</strain>
    </source>
</reference>
<dbReference type="Pfam" id="PF00999">
    <property type="entry name" value="Na_H_Exchanger"/>
    <property type="match status" value="1"/>
</dbReference>
<evidence type="ECO:0000256" key="3">
    <source>
        <dbReference type="ARBA" id="ARBA00022692"/>
    </source>
</evidence>
<gene>
    <name evidence="9" type="ORF">JOL79_18795</name>
</gene>
<keyword evidence="6 7" id="KW-0472">Membrane</keyword>
<evidence type="ECO:0000256" key="7">
    <source>
        <dbReference type="SAM" id="Phobius"/>
    </source>
</evidence>
<feature type="transmembrane region" description="Helical" evidence="7">
    <location>
        <begin position="297"/>
        <end position="327"/>
    </location>
</feature>
<keyword evidence="4 7" id="KW-1133">Transmembrane helix</keyword>
<comment type="caution">
    <text evidence="9">The sequence shown here is derived from an EMBL/GenBank/DDBJ whole genome shotgun (WGS) entry which is preliminary data.</text>
</comment>
<feature type="transmembrane region" description="Helical" evidence="7">
    <location>
        <begin position="376"/>
        <end position="398"/>
    </location>
</feature>
<keyword evidence="10" id="KW-1185">Reference proteome</keyword>
<feature type="transmembrane region" description="Helical" evidence="7">
    <location>
        <begin position="347"/>
        <end position="369"/>
    </location>
</feature>
<dbReference type="InterPro" id="IPR038770">
    <property type="entry name" value="Na+/solute_symporter_sf"/>
</dbReference>
<feature type="transmembrane region" description="Helical" evidence="7">
    <location>
        <begin position="195"/>
        <end position="216"/>
    </location>
</feature>
<evidence type="ECO:0000256" key="4">
    <source>
        <dbReference type="ARBA" id="ARBA00022989"/>
    </source>
</evidence>
<feature type="transmembrane region" description="Helical" evidence="7">
    <location>
        <begin position="438"/>
        <end position="461"/>
    </location>
</feature>
<organism evidence="9 10">
    <name type="scientific">Microbispora oryzae</name>
    <dbReference type="NCBI Taxonomy" id="2806554"/>
    <lineage>
        <taxon>Bacteria</taxon>
        <taxon>Bacillati</taxon>
        <taxon>Actinomycetota</taxon>
        <taxon>Actinomycetes</taxon>
        <taxon>Streptosporangiales</taxon>
        <taxon>Streptosporangiaceae</taxon>
        <taxon>Microbispora</taxon>
    </lineage>
</organism>
<evidence type="ECO:0000256" key="6">
    <source>
        <dbReference type="ARBA" id="ARBA00023136"/>
    </source>
</evidence>
<dbReference type="GO" id="GO:0016020">
    <property type="term" value="C:membrane"/>
    <property type="evidence" value="ECO:0007669"/>
    <property type="project" value="UniProtKB-SubCell"/>
</dbReference>
<name>A0A940WM30_9ACTN</name>
<keyword evidence="3 7" id="KW-0812">Transmembrane</keyword>
<evidence type="ECO:0000256" key="5">
    <source>
        <dbReference type="ARBA" id="ARBA00023065"/>
    </source>
</evidence>
<evidence type="ECO:0000256" key="2">
    <source>
        <dbReference type="ARBA" id="ARBA00022448"/>
    </source>
</evidence>
<protein>
    <submittedName>
        <fullName evidence="9">Cation:proton antiporter</fullName>
    </submittedName>
</protein>
<dbReference type="Gene3D" id="1.20.1530.20">
    <property type="match status" value="1"/>
</dbReference>
<dbReference type="GO" id="GO:1902600">
    <property type="term" value="P:proton transmembrane transport"/>
    <property type="evidence" value="ECO:0007669"/>
    <property type="project" value="InterPro"/>
</dbReference>
<feature type="transmembrane region" description="Helical" evidence="7">
    <location>
        <begin position="159"/>
        <end position="183"/>
    </location>
</feature>
<proteinExistence type="predicted"/>
<dbReference type="GO" id="GO:0015297">
    <property type="term" value="F:antiporter activity"/>
    <property type="evidence" value="ECO:0007669"/>
    <property type="project" value="InterPro"/>
</dbReference>
<feature type="transmembrane region" description="Helical" evidence="7">
    <location>
        <begin position="94"/>
        <end position="112"/>
    </location>
</feature>
<evidence type="ECO:0000256" key="1">
    <source>
        <dbReference type="ARBA" id="ARBA00004141"/>
    </source>
</evidence>
<sequence>MSAVGEPGLREEDSAPAGHRAARGRFLLRGVRLPIVVALLAAAAVLAGVRAGALPSPSTGVDPLARFLIAVVVVLVVCHLFGGLLELAGQPPAIGEILGGLVLGPSALGLLWPEGQRWLFSPEVVSVLGQTAQLGLVTFMFLVGYELRLDALRTDRRAVGLGLVGSLALPLVLGAAAATPAYTMLAGPDVPRVTYVLFMALALSITALPVLARLLTDLGLTGSRTGTLALACAAGGDVVAWTALTLVLALRGDAGWAQVVSTALVVLVLGPVAVPILRSALAWALRTLAGTSRGARLTLPVLAAGATACGALTQVLGLHPVIGAFLFGVVVPRDMPVVERAVTQLHGFAVGLLLPLFFAGVGLQVSVGLLDHGSALLVFAAITLVSTAAKIFGSALAVRPAGLNRSEALGFGALMNCRGVTEIVVALVGWENGIVNTLALTMLVLLALLATAVTAPLLRVVGRLDR</sequence>
<dbReference type="Proteomes" id="UP000674234">
    <property type="component" value="Unassembled WGS sequence"/>
</dbReference>
<keyword evidence="2" id="KW-0813">Transport</keyword>
<dbReference type="PANTHER" id="PTHR32468">
    <property type="entry name" value="CATION/H + ANTIPORTER"/>
    <property type="match status" value="1"/>
</dbReference>
<dbReference type="AlphaFoldDB" id="A0A940WM30"/>
<feature type="transmembrane region" description="Helical" evidence="7">
    <location>
        <begin position="65"/>
        <end position="87"/>
    </location>
</feature>
<feature type="transmembrane region" description="Helical" evidence="7">
    <location>
        <begin position="33"/>
        <end position="53"/>
    </location>
</feature>
<feature type="transmembrane region" description="Helical" evidence="7">
    <location>
        <begin position="228"/>
        <end position="250"/>
    </location>
</feature>
<dbReference type="EMBL" id="JAFCNB010000009">
    <property type="protein sequence ID" value="MBP2705862.1"/>
    <property type="molecule type" value="Genomic_DNA"/>
</dbReference>
<evidence type="ECO:0000313" key="10">
    <source>
        <dbReference type="Proteomes" id="UP000674234"/>
    </source>
</evidence>
<feature type="domain" description="Cation/H+ exchanger transmembrane" evidence="8">
    <location>
        <begin position="77"/>
        <end position="458"/>
    </location>
</feature>